<evidence type="ECO:0000313" key="2">
    <source>
        <dbReference type="EMBL" id="MBB5040057.1"/>
    </source>
</evidence>
<organism evidence="2 3">
    <name type="scientific">Prosthecobacter dejongeii</name>
    <dbReference type="NCBI Taxonomy" id="48465"/>
    <lineage>
        <taxon>Bacteria</taxon>
        <taxon>Pseudomonadati</taxon>
        <taxon>Verrucomicrobiota</taxon>
        <taxon>Verrucomicrobiia</taxon>
        <taxon>Verrucomicrobiales</taxon>
        <taxon>Verrucomicrobiaceae</taxon>
        <taxon>Prosthecobacter</taxon>
    </lineage>
</organism>
<dbReference type="InterPro" id="IPR036873">
    <property type="entry name" value="Rhodanese-like_dom_sf"/>
</dbReference>
<sequence length="129" mass="14143">MACKPPSIAPAAVEPPAVLLPDSVQPLTPAETATWITTHPGALILDLRMPEEVTREGKLTGSQNHDYLQPSTTEYLSKLDRRKPYLLYCAIGGRSTRAAVQMQNLGFTQLFILKGGLNAWLTEGREVIK</sequence>
<dbReference type="AlphaFoldDB" id="A0A7W7YPY6"/>
<dbReference type="CDD" id="cd00158">
    <property type="entry name" value="RHOD"/>
    <property type="match status" value="1"/>
</dbReference>
<dbReference type="PANTHER" id="PTHR43031:SF7">
    <property type="entry name" value="NITRIC OXIDE REDUCTASE FLRD-NAD(+) REDUCTASE"/>
    <property type="match status" value="1"/>
</dbReference>
<dbReference type="InterPro" id="IPR050229">
    <property type="entry name" value="GlpE_sulfurtransferase"/>
</dbReference>
<dbReference type="InterPro" id="IPR001763">
    <property type="entry name" value="Rhodanese-like_dom"/>
</dbReference>
<dbReference type="SUPFAM" id="SSF52821">
    <property type="entry name" value="Rhodanese/Cell cycle control phosphatase"/>
    <property type="match status" value="1"/>
</dbReference>
<proteinExistence type="predicted"/>
<reference evidence="2 3" key="1">
    <citation type="submission" date="2020-08" db="EMBL/GenBank/DDBJ databases">
        <title>Genomic Encyclopedia of Type Strains, Phase IV (KMG-IV): sequencing the most valuable type-strain genomes for metagenomic binning, comparative biology and taxonomic classification.</title>
        <authorList>
            <person name="Goeker M."/>
        </authorList>
    </citation>
    <scope>NUCLEOTIDE SEQUENCE [LARGE SCALE GENOMIC DNA]</scope>
    <source>
        <strain evidence="2 3">DSM 12251</strain>
    </source>
</reference>
<feature type="domain" description="Rhodanese" evidence="1">
    <location>
        <begin position="38"/>
        <end position="129"/>
    </location>
</feature>
<accession>A0A7W7YPY6</accession>
<evidence type="ECO:0000313" key="3">
    <source>
        <dbReference type="Proteomes" id="UP000534294"/>
    </source>
</evidence>
<protein>
    <submittedName>
        <fullName evidence="2">Rhodanese-related sulfurtransferase</fullName>
    </submittedName>
</protein>
<dbReference type="PANTHER" id="PTHR43031">
    <property type="entry name" value="FAD-DEPENDENT OXIDOREDUCTASE"/>
    <property type="match status" value="1"/>
</dbReference>
<dbReference type="PROSITE" id="PS50206">
    <property type="entry name" value="RHODANESE_3"/>
    <property type="match status" value="1"/>
</dbReference>
<dbReference type="Proteomes" id="UP000534294">
    <property type="component" value="Unassembled WGS sequence"/>
</dbReference>
<keyword evidence="2" id="KW-0808">Transferase</keyword>
<gene>
    <name evidence="2" type="ORF">HNQ64_004336</name>
</gene>
<dbReference type="EMBL" id="JACHIF010000011">
    <property type="protein sequence ID" value="MBB5040057.1"/>
    <property type="molecule type" value="Genomic_DNA"/>
</dbReference>
<dbReference type="Pfam" id="PF00581">
    <property type="entry name" value="Rhodanese"/>
    <property type="match status" value="1"/>
</dbReference>
<evidence type="ECO:0000259" key="1">
    <source>
        <dbReference type="PROSITE" id="PS50206"/>
    </source>
</evidence>
<dbReference type="RefSeq" id="WP_184212426.1">
    <property type="nucleotide sequence ID" value="NZ_JACHIF010000011.1"/>
</dbReference>
<comment type="caution">
    <text evidence="2">The sequence shown here is derived from an EMBL/GenBank/DDBJ whole genome shotgun (WGS) entry which is preliminary data.</text>
</comment>
<dbReference type="GO" id="GO:0016740">
    <property type="term" value="F:transferase activity"/>
    <property type="evidence" value="ECO:0007669"/>
    <property type="project" value="UniProtKB-KW"/>
</dbReference>
<dbReference type="Gene3D" id="3.40.250.10">
    <property type="entry name" value="Rhodanese-like domain"/>
    <property type="match status" value="1"/>
</dbReference>
<keyword evidence="3" id="KW-1185">Reference proteome</keyword>
<dbReference type="SMART" id="SM00450">
    <property type="entry name" value="RHOD"/>
    <property type="match status" value="1"/>
</dbReference>
<name>A0A7W7YPY6_9BACT</name>